<protein>
    <recommendedName>
        <fullName evidence="6">Methyltransferase family protein</fullName>
    </recommendedName>
</protein>
<dbReference type="InterPro" id="IPR029063">
    <property type="entry name" value="SAM-dependent_MTases_sf"/>
</dbReference>
<dbReference type="Proteomes" id="UP000030184">
    <property type="component" value="Unassembled WGS sequence"/>
</dbReference>
<reference evidence="5" key="1">
    <citation type="journal article" date="2014" name="Genome Announc.">
        <title>Draft Genome Sequence of Marine Flavobacterium Jejuia pallidilutea Strain 11shimoA1 and Pigmentation Mutants.</title>
        <authorList>
            <person name="Takatani N."/>
            <person name="Nakanishi M."/>
            <person name="Meirelles P."/>
            <person name="Mino S."/>
            <person name="Suda W."/>
            <person name="Oshima K."/>
            <person name="Hattori M."/>
            <person name="Ohkuma M."/>
            <person name="Hosokawa M."/>
            <person name="Miyashita K."/>
            <person name="Thompson F.L."/>
            <person name="Niwa A."/>
            <person name="Sawabe T."/>
            <person name="Sawabe T."/>
        </authorList>
    </citation>
    <scope>NUCLEOTIDE SEQUENCE [LARGE SCALE GENOMIC DNA]</scope>
    <source>
        <strain evidence="5">JCM 19538</strain>
    </source>
</reference>
<gene>
    <name evidence="1" type="ORF">JCM19301_921</name>
    <name evidence="2" type="ORF">JCM19302_1121</name>
    <name evidence="3" type="ORF">JCM19538_1444</name>
</gene>
<dbReference type="Gene3D" id="3.40.50.150">
    <property type="entry name" value="Vaccinia Virus protein VP39"/>
    <property type="match status" value="1"/>
</dbReference>
<accession>A0A090W5G7</accession>
<evidence type="ECO:0000313" key="3">
    <source>
        <dbReference type="EMBL" id="GAL89449.1"/>
    </source>
</evidence>
<name>A0A090W5G7_9FLAO</name>
<evidence type="ECO:0000313" key="5">
    <source>
        <dbReference type="Proteomes" id="UP000030184"/>
    </source>
</evidence>
<dbReference type="Proteomes" id="UP000029641">
    <property type="component" value="Unassembled WGS sequence"/>
</dbReference>
<dbReference type="EMBL" id="BBNY01000009">
    <property type="protein sequence ID" value="GAL89449.1"/>
    <property type="molecule type" value="Genomic_DNA"/>
</dbReference>
<dbReference type="AlphaFoldDB" id="A0A090W5G7"/>
<dbReference type="Proteomes" id="UP000029646">
    <property type="component" value="Unassembled WGS sequence"/>
</dbReference>
<organism evidence="2 4">
    <name type="scientific">Jejuia pallidilutea</name>
    <dbReference type="NCBI Taxonomy" id="504487"/>
    <lineage>
        <taxon>Bacteria</taxon>
        <taxon>Pseudomonadati</taxon>
        <taxon>Bacteroidota</taxon>
        <taxon>Flavobacteriia</taxon>
        <taxon>Flavobacteriales</taxon>
        <taxon>Flavobacteriaceae</taxon>
        <taxon>Jejuia</taxon>
    </lineage>
</organism>
<dbReference type="eggNOG" id="COG0500">
    <property type="taxonomic scope" value="Bacteria"/>
</dbReference>
<comment type="caution">
    <text evidence="2">The sequence shown here is derived from an EMBL/GenBank/DDBJ whole genome shotgun (WGS) entry which is preliminary data.</text>
</comment>
<dbReference type="CDD" id="cd02440">
    <property type="entry name" value="AdoMet_MTases"/>
    <property type="match status" value="1"/>
</dbReference>
<dbReference type="EMBL" id="BBNR01000011">
    <property type="protein sequence ID" value="GAL67634.1"/>
    <property type="molecule type" value="Genomic_DNA"/>
</dbReference>
<dbReference type="OrthoDB" id="9791837at2"/>
<evidence type="ECO:0008006" key="6">
    <source>
        <dbReference type="Google" id="ProtNLM"/>
    </source>
</evidence>
<keyword evidence="5" id="KW-1185">Reference proteome</keyword>
<dbReference type="EMBL" id="BBNS01000012">
    <property type="protein sequence ID" value="GAL71443.1"/>
    <property type="molecule type" value="Genomic_DNA"/>
</dbReference>
<dbReference type="RefSeq" id="WP_052415012.1">
    <property type="nucleotide sequence ID" value="NZ_BBNR01000011.1"/>
</dbReference>
<evidence type="ECO:0000313" key="4">
    <source>
        <dbReference type="Proteomes" id="UP000029646"/>
    </source>
</evidence>
<dbReference type="STRING" id="504487.JCM19538_1444"/>
<evidence type="ECO:0000313" key="1">
    <source>
        <dbReference type="EMBL" id="GAL67634.1"/>
    </source>
</evidence>
<dbReference type="SUPFAM" id="SSF53335">
    <property type="entry name" value="S-adenosyl-L-methionine-dependent methyltransferases"/>
    <property type="match status" value="1"/>
</dbReference>
<dbReference type="Pfam" id="PF13489">
    <property type="entry name" value="Methyltransf_23"/>
    <property type="match status" value="1"/>
</dbReference>
<sequence length="271" mass="32047">MTPKNYNDNFHEVHFQNSLNSAQEVVPLFLSYFKPENVLDVGCGLGTWMSVFNQNQCDVYGIDGDYVEINSLIVEKNKFKAYDLNNTFNLGKKFDLVISLEVAEHILPDNAKKFIGSLCGHSDVILFSAAIPGQEGTMHHNEQYNQYWVDIFLDNGYECIDFLRHKIWNNTKISWWYRQNILVFIKKSELDNPYYKMILEENRRFLNTYVHPELLEYKCRKISRLEERNAVLEKRLVNPYSFFKFYLKRVILKIKNKCIIKKSKGKKNLKV</sequence>
<proteinExistence type="predicted"/>
<evidence type="ECO:0000313" key="2">
    <source>
        <dbReference type="EMBL" id="GAL71443.1"/>
    </source>
</evidence>